<name>A0A853ETZ9_9MICO</name>
<accession>A0A853ETZ9</accession>
<dbReference type="Gene3D" id="2.40.50.140">
    <property type="entry name" value="Nucleic acid-binding proteins"/>
    <property type="match status" value="1"/>
</dbReference>
<feature type="transmembrane region" description="Helical" evidence="2">
    <location>
        <begin position="86"/>
        <end position="104"/>
    </location>
</feature>
<dbReference type="Pfam" id="PF06961">
    <property type="entry name" value="DUF1294"/>
    <property type="match status" value="1"/>
</dbReference>
<keyword evidence="2" id="KW-1133">Transmembrane helix</keyword>
<dbReference type="AlphaFoldDB" id="A0A853ETZ9"/>
<dbReference type="RefSeq" id="WP_179913633.1">
    <property type="nucleotide sequence ID" value="NZ_JACBYE010000027.1"/>
</dbReference>
<comment type="caution">
    <text evidence="4">The sequence shown here is derived from an EMBL/GenBank/DDBJ whole genome shotgun (WGS) entry which is preliminary data.</text>
</comment>
<keyword evidence="5" id="KW-1185">Reference proteome</keyword>
<reference evidence="4 5" key="1">
    <citation type="submission" date="2020-07" db="EMBL/GenBank/DDBJ databases">
        <title>MOT database genomes.</title>
        <authorList>
            <person name="Joseph S."/>
            <person name="Aduse-Opoku J."/>
            <person name="Hashim A."/>
            <person name="Wade W."/>
            <person name="Curtis M."/>
        </authorList>
    </citation>
    <scope>NUCLEOTIDE SEQUENCE [LARGE SCALE GENOMIC DNA]</scope>
    <source>
        <strain evidence="4 5">DSM 100099</strain>
    </source>
</reference>
<protein>
    <submittedName>
        <fullName evidence="4">DUF1294 domain-containing protein</fullName>
    </submittedName>
</protein>
<feature type="transmembrane region" description="Helical" evidence="2">
    <location>
        <begin position="176"/>
        <end position="199"/>
    </location>
</feature>
<evidence type="ECO:0000313" key="4">
    <source>
        <dbReference type="EMBL" id="NYS94166.1"/>
    </source>
</evidence>
<keyword evidence="2" id="KW-0812">Transmembrane</keyword>
<dbReference type="EMBL" id="JACBYE010000027">
    <property type="protein sequence ID" value="NYS94166.1"/>
    <property type="molecule type" value="Genomic_DNA"/>
</dbReference>
<dbReference type="SUPFAM" id="SSF50249">
    <property type="entry name" value="Nucleic acid-binding proteins"/>
    <property type="match status" value="1"/>
</dbReference>
<evidence type="ECO:0000313" key="5">
    <source>
        <dbReference type="Proteomes" id="UP000561011"/>
    </source>
</evidence>
<dbReference type="Proteomes" id="UP000561011">
    <property type="component" value="Unassembled WGS sequence"/>
</dbReference>
<sequence length="202" mass="22517">MPSHQRRSGRLTTWDDERGFGFVESDPAGHRFFLHISEYDRRSGRPQVGSRVTFETGPGRDGREQATTVRLDGPPPRGRRGPRRRGWPWVLVALWCAGLALATTAGDLPVWVLGAYGAASLVTFVAYWRDKRAAVARRWRTPESTLLLLGLVGGWPGAVVAQETLRHKTVKRSFQAAFWGTVVVHVLVVGAVAVDRWWLPLV</sequence>
<feature type="region of interest" description="Disordered" evidence="1">
    <location>
        <begin position="44"/>
        <end position="83"/>
    </location>
</feature>
<dbReference type="PROSITE" id="PS51857">
    <property type="entry name" value="CSD_2"/>
    <property type="match status" value="1"/>
</dbReference>
<feature type="transmembrane region" description="Helical" evidence="2">
    <location>
        <begin position="110"/>
        <end position="128"/>
    </location>
</feature>
<dbReference type="Pfam" id="PF00313">
    <property type="entry name" value="CSD"/>
    <property type="match status" value="1"/>
</dbReference>
<evidence type="ECO:0000256" key="1">
    <source>
        <dbReference type="SAM" id="MobiDB-lite"/>
    </source>
</evidence>
<dbReference type="InterPro" id="IPR010718">
    <property type="entry name" value="DUF1294"/>
</dbReference>
<dbReference type="InterPro" id="IPR011129">
    <property type="entry name" value="CSD"/>
</dbReference>
<dbReference type="SMART" id="SM00357">
    <property type="entry name" value="CSP"/>
    <property type="match status" value="1"/>
</dbReference>
<evidence type="ECO:0000259" key="3">
    <source>
        <dbReference type="PROSITE" id="PS51857"/>
    </source>
</evidence>
<keyword evidence="2" id="KW-0472">Membrane</keyword>
<dbReference type="CDD" id="cd04458">
    <property type="entry name" value="CSP_CDS"/>
    <property type="match status" value="1"/>
</dbReference>
<dbReference type="InterPro" id="IPR002059">
    <property type="entry name" value="CSP_DNA-bd"/>
</dbReference>
<dbReference type="GO" id="GO:0003676">
    <property type="term" value="F:nucleic acid binding"/>
    <property type="evidence" value="ECO:0007669"/>
    <property type="project" value="InterPro"/>
</dbReference>
<proteinExistence type="predicted"/>
<dbReference type="InterPro" id="IPR012340">
    <property type="entry name" value="NA-bd_OB-fold"/>
</dbReference>
<organism evidence="4 5">
    <name type="scientific">Sanguibacter inulinus</name>
    <dbReference type="NCBI Taxonomy" id="60922"/>
    <lineage>
        <taxon>Bacteria</taxon>
        <taxon>Bacillati</taxon>
        <taxon>Actinomycetota</taxon>
        <taxon>Actinomycetes</taxon>
        <taxon>Micrococcales</taxon>
        <taxon>Sanguibacteraceae</taxon>
        <taxon>Sanguibacter</taxon>
    </lineage>
</organism>
<gene>
    <name evidence="4" type="ORF">HZZ10_11640</name>
</gene>
<evidence type="ECO:0000256" key="2">
    <source>
        <dbReference type="SAM" id="Phobius"/>
    </source>
</evidence>
<feature type="domain" description="CSD" evidence="3">
    <location>
        <begin position="6"/>
        <end position="71"/>
    </location>
</feature>